<dbReference type="AlphaFoldDB" id="A0A6J5DJ35"/>
<dbReference type="EMBL" id="CABVQD010000011">
    <property type="protein sequence ID" value="VWB78267.1"/>
    <property type="molecule type" value="Genomic_DNA"/>
</dbReference>
<dbReference type="Proteomes" id="UP000494330">
    <property type="component" value="Unassembled WGS sequence"/>
</dbReference>
<evidence type="ECO:0000313" key="1">
    <source>
        <dbReference type="EMBL" id="VWB78267.1"/>
    </source>
</evidence>
<name>A0A6J5DJ35_9BURK</name>
<accession>A0A6J5DJ35</accession>
<keyword evidence="2" id="KW-1185">Reference proteome</keyword>
<protein>
    <submittedName>
        <fullName evidence="1">Uncharacterized protein</fullName>
    </submittedName>
</protein>
<evidence type="ECO:0000313" key="2">
    <source>
        <dbReference type="Proteomes" id="UP000494330"/>
    </source>
</evidence>
<sequence length="70" mass="7226">MACQIRFAGVVRASARRRLPVARAALQSDDGRGVRRRAAHDRDAGRGAVACGVARPAVAVSEAPASGSRS</sequence>
<gene>
    <name evidence="1" type="ORF">BPA30113_03574</name>
</gene>
<organism evidence="1 2">
    <name type="scientific">Burkholderia paludis</name>
    <dbReference type="NCBI Taxonomy" id="1506587"/>
    <lineage>
        <taxon>Bacteria</taxon>
        <taxon>Pseudomonadati</taxon>
        <taxon>Pseudomonadota</taxon>
        <taxon>Betaproteobacteria</taxon>
        <taxon>Burkholderiales</taxon>
        <taxon>Burkholderiaceae</taxon>
        <taxon>Burkholderia</taxon>
        <taxon>Burkholderia cepacia complex</taxon>
    </lineage>
</organism>
<reference evidence="1 2" key="1">
    <citation type="submission" date="2019-09" db="EMBL/GenBank/DDBJ databases">
        <authorList>
            <person name="Depoorter E."/>
        </authorList>
    </citation>
    <scope>NUCLEOTIDE SEQUENCE [LARGE SCALE GENOMIC DNA]</scope>
    <source>
        <strain evidence="1">LMG 30113</strain>
    </source>
</reference>
<proteinExistence type="predicted"/>